<reference evidence="3 4" key="1">
    <citation type="submission" date="2021-05" db="EMBL/GenBank/DDBJ databases">
        <title>Shewanella sp. JM162201.</title>
        <authorList>
            <person name="Xu S."/>
            <person name="Li A."/>
        </authorList>
    </citation>
    <scope>NUCLEOTIDE SEQUENCE [LARGE SCALE GENOMIC DNA]</scope>
    <source>
        <strain evidence="3 4">JM162201</strain>
    </source>
</reference>
<organism evidence="3 4">
    <name type="scientific">Shewanella jiangmenensis</name>
    <dbReference type="NCBI Taxonomy" id="2837387"/>
    <lineage>
        <taxon>Bacteria</taxon>
        <taxon>Pseudomonadati</taxon>
        <taxon>Pseudomonadota</taxon>
        <taxon>Gammaproteobacteria</taxon>
        <taxon>Alteromonadales</taxon>
        <taxon>Shewanellaceae</taxon>
        <taxon>Shewanella</taxon>
    </lineage>
</organism>
<feature type="signal peptide" evidence="2">
    <location>
        <begin position="1"/>
        <end position="20"/>
    </location>
</feature>
<proteinExistence type="predicted"/>
<keyword evidence="2" id="KW-0732">Signal</keyword>
<accession>A0ABS5V275</accession>
<feature type="region of interest" description="Disordered" evidence="1">
    <location>
        <begin position="36"/>
        <end position="64"/>
    </location>
</feature>
<dbReference type="RefSeq" id="WP_214506736.1">
    <property type="nucleotide sequence ID" value="NZ_JAHEPS010000002.1"/>
</dbReference>
<feature type="compositionally biased region" description="Basic and acidic residues" evidence="1">
    <location>
        <begin position="46"/>
        <end position="64"/>
    </location>
</feature>
<evidence type="ECO:0008006" key="5">
    <source>
        <dbReference type="Google" id="ProtNLM"/>
    </source>
</evidence>
<feature type="chain" id="PRO_5046624680" description="Secreted protein" evidence="2">
    <location>
        <begin position="21"/>
        <end position="64"/>
    </location>
</feature>
<evidence type="ECO:0000256" key="2">
    <source>
        <dbReference type="SAM" id="SignalP"/>
    </source>
</evidence>
<dbReference type="PROSITE" id="PS51257">
    <property type="entry name" value="PROKAR_LIPOPROTEIN"/>
    <property type="match status" value="1"/>
</dbReference>
<gene>
    <name evidence="3" type="ORF">KJI95_08460</name>
</gene>
<dbReference type="EMBL" id="JAHEPS010000002">
    <property type="protein sequence ID" value="MBT1444561.1"/>
    <property type="molecule type" value="Genomic_DNA"/>
</dbReference>
<sequence>MIRKTALLLPVTLLSTALLGGCESFEWEGVSVEEEKVSDTAAPEADPMKTHNDQLMKDDALERK</sequence>
<comment type="caution">
    <text evidence="3">The sequence shown here is derived from an EMBL/GenBank/DDBJ whole genome shotgun (WGS) entry which is preliminary data.</text>
</comment>
<evidence type="ECO:0000313" key="3">
    <source>
        <dbReference type="EMBL" id="MBT1444561.1"/>
    </source>
</evidence>
<dbReference type="Proteomes" id="UP001195903">
    <property type="component" value="Unassembled WGS sequence"/>
</dbReference>
<protein>
    <recommendedName>
        <fullName evidence="5">Secreted protein</fullName>
    </recommendedName>
</protein>
<evidence type="ECO:0000256" key="1">
    <source>
        <dbReference type="SAM" id="MobiDB-lite"/>
    </source>
</evidence>
<evidence type="ECO:0000313" key="4">
    <source>
        <dbReference type="Proteomes" id="UP001195903"/>
    </source>
</evidence>
<name>A0ABS5V275_9GAMM</name>
<keyword evidence="4" id="KW-1185">Reference proteome</keyword>